<dbReference type="EMBL" id="JAGYWB010000010">
    <property type="protein sequence ID" value="KAI0507963.1"/>
    <property type="molecule type" value="Genomic_DNA"/>
</dbReference>
<dbReference type="Proteomes" id="UP000829196">
    <property type="component" value="Unassembled WGS sequence"/>
</dbReference>
<proteinExistence type="predicted"/>
<dbReference type="AlphaFoldDB" id="A0A8T3B900"/>
<comment type="caution">
    <text evidence="1">The sequence shown here is derived from an EMBL/GenBank/DDBJ whole genome shotgun (WGS) entry which is preliminary data.</text>
</comment>
<protein>
    <submittedName>
        <fullName evidence="1">Uncharacterized protein</fullName>
    </submittedName>
</protein>
<keyword evidence="2" id="KW-1185">Reference proteome</keyword>
<evidence type="ECO:0000313" key="2">
    <source>
        <dbReference type="Proteomes" id="UP000829196"/>
    </source>
</evidence>
<organism evidence="1 2">
    <name type="scientific">Dendrobium nobile</name>
    <name type="common">Orchid</name>
    <dbReference type="NCBI Taxonomy" id="94219"/>
    <lineage>
        <taxon>Eukaryota</taxon>
        <taxon>Viridiplantae</taxon>
        <taxon>Streptophyta</taxon>
        <taxon>Embryophyta</taxon>
        <taxon>Tracheophyta</taxon>
        <taxon>Spermatophyta</taxon>
        <taxon>Magnoliopsida</taxon>
        <taxon>Liliopsida</taxon>
        <taxon>Asparagales</taxon>
        <taxon>Orchidaceae</taxon>
        <taxon>Epidendroideae</taxon>
        <taxon>Malaxideae</taxon>
        <taxon>Dendrobiinae</taxon>
        <taxon>Dendrobium</taxon>
    </lineage>
</organism>
<evidence type="ECO:0000313" key="1">
    <source>
        <dbReference type="EMBL" id="KAI0507963.1"/>
    </source>
</evidence>
<accession>A0A8T3B900</accession>
<gene>
    <name evidence="1" type="ORF">KFK09_014091</name>
</gene>
<reference evidence="1" key="1">
    <citation type="journal article" date="2022" name="Front. Genet.">
        <title>Chromosome-Scale Assembly of the Dendrobium nobile Genome Provides Insights Into the Molecular Mechanism of the Biosynthesis of the Medicinal Active Ingredient of Dendrobium.</title>
        <authorList>
            <person name="Xu Q."/>
            <person name="Niu S.-C."/>
            <person name="Li K.-L."/>
            <person name="Zheng P.-J."/>
            <person name="Zhang X.-J."/>
            <person name="Jia Y."/>
            <person name="Liu Y."/>
            <person name="Niu Y.-X."/>
            <person name="Yu L.-H."/>
            <person name="Chen D.-F."/>
            <person name="Zhang G.-Q."/>
        </authorList>
    </citation>
    <scope>NUCLEOTIDE SEQUENCE</scope>
    <source>
        <tissue evidence="1">Leaf</tissue>
    </source>
</reference>
<sequence length="114" mass="13001">MAILIPLIHSFNTRQAPSPAGNDHDPEILKITCSFSPLLNLPRMHVNSDMSCNKSTIRQLNIDLQEAIATKSSISYKKFRNQDRYLNYLQISSTKFSAKNTIACNRLRRTNSFN</sequence>
<name>A0A8T3B900_DENNO</name>